<dbReference type="Proteomes" id="UP000289738">
    <property type="component" value="Chromosome A09"/>
</dbReference>
<dbReference type="EMBL" id="SDMP01000009">
    <property type="protein sequence ID" value="RYR36781.1"/>
    <property type="molecule type" value="Genomic_DNA"/>
</dbReference>
<organism evidence="2 3">
    <name type="scientific">Arachis hypogaea</name>
    <name type="common">Peanut</name>
    <dbReference type="NCBI Taxonomy" id="3818"/>
    <lineage>
        <taxon>Eukaryota</taxon>
        <taxon>Viridiplantae</taxon>
        <taxon>Streptophyta</taxon>
        <taxon>Embryophyta</taxon>
        <taxon>Tracheophyta</taxon>
        <taxon>Spermatophyta</taxon>
        <taxon>Magnoliopsida</taxon>
        <taxon>eudicotyledons</taxon>
        <taxon>Gunneridae</taxon>
        <taxon>Pentapetalae</taxon>
        <taxon>rosids</taxon>
        <taxon>fabids</taxon>
        <taxon>Fabales</taxon>
        <taxon>Fabaceae</taxon>
        <taxon>Papilionoideae</taxon>
        <taxon>50 kb inversion clade</taxon>
        <taxon>dalbergioids sensu lato</taxon>
        <taxon>Dalbergieae</taxon>
        <taxon>Pterocarpus clade</taxon>
        <taxon>Arachis</taxon>
    </lineage>
</organism>
<proteinExistence type="predicted"/>
<dbReference type="PANTHER" id="PTHR47723:SF19">
    <property type="entry name" value="POLYNUCLEOTIDYL TRANSFERASE, RIBONUCLEASE H-LIKE SUPERFAMILY PROTEIN"/>
    <property type="match status" value="1"/>
</dbReference>
<feature type="domain" description="RNase H type-1" evidence="1">
    <location>
        <begin position="14"/>
        <end position="83"/>
    </location>
</feature>
<protein>
    <recommendedName>
        <fullName evidence="1">RNase H type-1 domain-containing protein</fullName>
    </recommendedName>
</protein>
<keyword evidence="3" id="KW-1185">Reference proteome</keyword>
<reference evidence="2 3" key="1">
    <citation type="submission" date="2019-01" db="EMBL/GenBank/DDBJ databases">
        <title>Sequencing of cultivated peanut Arachis hypogaea provides insights into genome evolution and oil improvement.</title>
        <authorList>
            <person name="Chen X."/>
        </authorList>
    </citation>
    <scope>NUCLEOTIDE SEQUENCE [LARGE SCALE GENOMIC DNA]</scope>
    <source>
        <strain evidence="3">cv. Fuhuasheng</strain>
        <tissue evidence="2">Leaves</tissue>
    </source>
</reference>
<dbReference type="Pfam" id="PF13456">
    <property type="entry name" value="RVT_3"/>
    <property type="match status" value="1"/>
</dbReference>
<dbReference type="GO" id="GO:0003676">
    <property type="term" value="F:nucleic acid binding"/>
    <property type="evidence" value="ECO:0007669"/>
    <property type="project" value="InterPro"/>
</dbReference>
<evidence type="ECO:0000313" key="3">
    <source>
        <dbReference type="Proteomes" id="UP000289738"/>
    </source>
</evidence>
<accession>A0A445BDT5</accession>
<gene>
    <name evidence="2" type="ORF">Ahy_A09g041739</name>
</gene>
<dbReference type="InterPro" id="IPR053151">
    <property type="entry name" value="RNase_H-like"/>
</dbReference>
<evidence type="ECO:0000259" key="1">
    <source>
        <dbReference type="Pfam" id="PF13456"/>
    </source>
</evidence>
<comment type="caution">
    <text evidence="2">The sequence shown here is derived from an EMBL/GenBank/DDBJ whole genome shotgun (WGS) entry which is preliminary data.</text>
</comment>
<dbReference type="InterPro" id="IPR002156">
    <property type="entry name" value="RNaseH_domain"/>
</dbReference>
<evidence type="ECO:0000313" key="2">
    <source>
        <dbReference type="EMBL" id="RYR36781.1"/>
    </source>
</evidence>
<name>A0A445BDT5_ARAHY</name>
<sequence length="86" mass="9097">MKATRSPFIKLNSNGSVLDGGRAACGGILKDSDGKFLACFSANLDCGALMITGLWRILLGLDLTLNIGCSHLIIEHNHVVAVQLCL</sequence>
<dbReference type="PANTHER" id="PTHR47723">
    <property type="entry name" value="OS05G0353850 PROTEIN"/>
    <property type="match status" value="1"/>
</dbReference>
<dbReference type="GO" id="GO:0004523">
    <property type="term" value="F:RNA-DNA hybrid ribonuclease activity"/>
    <property type="evidence" value="ECO:0007669"/>
    <property type="project" value="InterPro"/>
</dbReference>
<dbReference type="AlphaFoldDB" id="A0A445BDT5"/>